<accession>A0ABW5E719</accession>
<dbReference type="InterPro" id="IPR046170">
    <property type="entry name" value="DUF6172"/>
</dbReference>
<proteinExistence type="predicted"/>
<organism evidence="1 2">
    <name type="scientific">Rubritalea spongiae</name>
    <dbReference type="NCBI Taxonomy" id="430797"/>
    <lineage>
        <taxon>Bacteria</taxon>
        <taxon>Pseudomonadati</taxon>
        <taxon>Verrucomicrobiota</taxon>
        <taxon>Verrucomicrobiia</taxon>
        <taxon>Verrucomicrobiales</taxon>
        <taxon>Rubritaleaceae</taxon>
        <taxon>Rubritalea</taxon>
    </lineage>
</organism>
<dbReference type="EMBL" id="JBHUJC010000042">
    <property type="protein sequence ID" value="MFD2277470.1"/>
    <property type="molecule type" value="Genomic_DNA"/>
</dbReference>
<protein>
    <submittedName>
        <fullName evidence="1">DUF6172 family protein</fullName>
    </submittedName>
</protein>
<gene>
    <name evidence="1" type="ORF">ACFSQZ_13400</name>
</gene>
<reference evidence="2" key="1">
    <citation type="journal article" date="2019" name="Int. J. Syst. Evol. Microbiol.">
        <title>The Global Catalogue of Microorganisms (GCM) 10K type strain sequencing project: providing services to taxonomists for standard genome sequencing and annotation.</title>
        <authorList>
            <consortium name="The Broad Institute Genomics Platform"/>
            <consortium name="The Broad Institute Genome Sequencing Center for Infectious Disease"/>
            <person name="Wu L."/>
            <person name="Ma J."/>
        </authorList>
    </citation>
    <scope>NUCLEOTIDE SEQUENCE [LARGE SCALE GENOMIC DNA]</scope>
    <source>
        <strain evidence="2">JCM 16545</strain>
    </source>
</reference>
<dbReference type="Proteomes" id="UP001597297">
    <property type="component" value="Unassembled WGS sequence"/>
</dbReference>
<keyword evidence="2" id="KW-1185">Reference proteome</keyword>
<name>A0ABW5E719_9BACT</name>
<sequence length="93" mass="10777">MKKIFTLIDEKKKPARMVEAAKSTINKYIKRERNKKLPEGFDYVDFDCKFGYEADEASEIHLSKLFKAIDGAEQDEVESFYVEVLPVGRVRGK</sequence>
<evidence type="ECO:0000313" key="1">
    <source>
        <dbReference type="EMBL" id="MFD2277470.1"/>
    </source>
</evidence>
<evidence type="ECO:0000313" key="2">
    <source>
        <dbReference type="Proteomes" id="UP001597297"/>
    </source>
</evidence>
<dbReference type="RefSeq" id="WP_377093402.1">
    <property type="nucleotide sequence ID" value="NZ_JBHSJM010000001.1"/>
</dbReference>
<comment type="caution">
    <text evidence="1">The sequence shown here is derived from an EMBL/GenBank/DDBJ whole genome shotgun (WGS) entry which is preliminary data.</text>
</comment>
<dbReference type="Pfam" id="PF19669">
    <property type="entry name" value="DUF6172"/>
    <property type="match status" value="1"/>
</dbReference>